<evidence type="ECO:0000313" key="1">
    <source>
        <dbReference type="EMBL" id="PPA69567.1"/>
    </source>
</evidence>
<keyword evidence="2" id="KW-1185">Reference proteome</keyword>
<protein>
    <recommendedName>
        <fullName evidence="3">YwpF protein</fullName>
    </recommendedName>
</protein>
<dbReference type="OrthoDB" id="2427395at2"/>
<evidence type="ECO:0008006" key="3">
    <source>
        <dbReference type="Google" id="ProtNLM"/>
    </source>
</evidence>
<dbReference type="InterPro" id="IPR025573">
    <property type="entry name" value="YwpF"/>
</dbReference>
<organism evidence="1 2">
    <name type="scientific">Jeotgalibacillus proteolyticus</name>
    <dbReference type="NCBI Taxonomy" id="2082395"/>
    <lineage>
        <taxon>Bacteria</taxon>
        <taxon>Bacillati</taxon>
        <taxon>Bacillota</taxon>
        <taxon>Bacilli</taxon>
        <taxon>Bacillales</taxon>
        <taxon>Caryophanaceae</taxon>
        <taxon>Jeotgalibacillus</taxon>
    </lineage>
</organism>
<gene>
    <name evidence="1" type="ORF">C4B60_13545</name>
</gene>
<dbReference type="AlphaFoldDB" id="A0A2S5G981"/>
<dbReference type="EMBL" id="PREZ01000005">
    <property type="protein sequence ID" value="PPA69567.1"/>
    <property type="molecule type" value="Genomic_DNA"/>
</dbReference>
<dbReference type="Pfam" id="PF14183">
    <property type="entry name" value="YwpF"/>
    <property type="match status" value="1"/>
</dbReference>
<proteinExistence type="predicted"/>
<dbReference type="Proteomes" id="UP000239047">
    <property type="component" value="Unassembled WGS sequence"/>
</dbReference>
<reference evidence="1 2" key="1">
    <citation type="submission" date="2018-02" db="EMBL/GenBank/DDBJ databases">
        <title>Jeotgalibacillus proteolyticum sp. nov. a protease producing bacterium isolated from ocean sediments of Laizhou Bay.</title>
        <authorList>
            <person name="Li Y."/>
        </authorList>
    </citation>
    <scope>NUCLEOTIDE SEQUENCE [LARGE SCALE GENOMIC DNA]</scope>
    <source>
        <strain evidence="1 2">22-7</strain>
    </source>
</reference>
<name>A0A2S5G981_9BACL</name>
<evidence type="ECO:0000313" key="2">
    <source>
        <dbReference type="Proteomes" id="UP000239047"/>
    </source>
</evidence>
<comment type="caution">
    <text evidence="1">The sequence shown here is derived from an EMBL/GenBank/DDBJ whole genome shotgun (WGS) entry which is preliminary data.</text>
</comment>
<sequence length="148" mass="17487">MRGGFRMKTFKLVRLQIVENDALRSFDLYDGLIINKEDEKQTWILEAFLSDKELDYFNNIQQNRENLEVLAVISNERNDPAAFYAHVHEVRHIGNKISVLFTGHIRNQRNEYAEDLLNHLVSDSDLTGTDLLHEFRTQMKERPRLKKN</sequence>
<accession>A0A2S5G981</accession>